<name>A0A9W5LH47_9BACI</name>
<sequence>MSSLGTISSPHVGMKINEWNRHIQKFNVTDSEMLKAEIERDIDIMEEDQDLLIYYQLIAFRHQLMIDYVIPSEGNQMELSEYLKRIEGSNRKMEKLVEYYYYFFQGMYEFKEGNFLSAITFYQKAENTIPYISDEIERAEFYFKMAEVFYHMKQTHVSMHYSSQAYNIYKTHDLYSVRRIQCHFVIAGNYDDLESHEKALPHLEQALKGARLLESKNKRIYGQALFNIGNCYLKMGELTKAAKYMEKSILQFKKSNFNNLTQAYHDLALIYFLQHKQEQAMDCFRKGVRFACKFDDGLFKIMFEGLQALFIKKGEASILLNVFNKLETSQGYPYMEELALLAAKFYTEIGQMDDSVICFKKMVHARKQIQRGDCLYEI</sequence>
<dbReference type="Gene3D" id="1.25.40.10">
    <property type="entry name" value="Tetratricopeptide repeat domain"/>
    <property type="match status" value="1"/>
</dbReference>
<keyword evidence="4 6" id="KW-0802">TPR repeat</keyword>
<evidence type="ECO:0000256" key="2">
    <source>
        <dbReference type="ARBA" id="ARBA00022490"/>
    </source>
</evidence>
<dbReference type="EMBL" id="AMXN01000005">
    <property type="protein sequence ID" value="ELS60592.1"/>
    <property type="molecule type" value="Genomic_DNA"/>
</dbReference>
<keyword evidence="3" id="KW-0677">Repeat</keyword>
<dbReference type="Pfam" id="PF18801">
    <property type="entry name" value="RapH_N"/>
    <property type="match status" value="1"/>
</dbReference>
<evidence type="ECO:0000256" key="6">
    <source>
        <dbReference type="PROSITE-ProRule" id="PRU00339"/>
    </source>
</evidence>
<dbReference type="Pfam" id="PF13424">
    <property type="entry name" value="TPR_12"/>
    <property type="match status" value="1"/>
</dbReference>
<comment type="similarity">
    <text evidence="5">Belongs to the Rap family.</text>
</comment>
<evidence type="ECO:0000256" key="4">
    <source>
        <dbReference type="ARBA" id="ARBA00022803"/>
    </source>
</evidence>
<keyword evidence="8" id="KW-1185">Reference proteome</keyword>
<feature type="repeat" description="TPR" evidence="6">
    <location>
        <begin position="222"/>
        <end position="255"/>
    </location>
</feature>
<evidence type="ECO:0000313" key="7">
    <source>
        <dbReference type="EMBL" id="ELS60592.1"/>
    </source>
</evidence>
<dbReference type="GO" id="GO:0005737">
    <property type="term" value="C:cytoplasm"/>
    <property type="evidence" value="ECO:0007669"/>
    <property type="project" value="UniProtKB-SubCell"/>
</dbReference>
<keyword evidence="2" id="KW-0963">Cytoplasm</keyword>
<dbReference type="PANTHER" id="PTHR46630:SF1">
    <property type="entry name" value="TETRATRICOPEPTIDE REPEAT PROTEIN 29"/>
    <property type="match status" value="1"/>
</dbReference>
<dbReference type="InterPro" id="IPR019734">
    <property type="entry name" value="TPR_rpt"/>
</dbReference>
<dbReference type="Proteomes" id="UP000011182">
    <property type="component" value="Unassembled WGS sequence"/>
</dbReference>
<evidence type="ECO:0000256" key="1">
    <source>
        <dbReference type="ARBA" id="ARBA00004496"/>
    </source>
</evidence>
<gene>
    <name evidence="7" type="ORF">BSI_29920</name>
</gene>
<proteinExistence type="inferred from homology"/>
<accession>A0A9W5LH47</accession>
<dbReference type="InterPro" id="IPR011990">
    <property type="entry name" value="TPR-like_helical_dom_sf"/>
</dbReference>
<dbReference type="PROSITE" id="PS50005">
    <property type="entry name" value="TPR"/>
    <property type="match status" value="1"/>
</dbReference>
<dbReference type="InterPro" id="IPR051476">
    <property type="entry name" value="Bac_ResReg_Asp_Phosphatase"/>
</dbReference>
<organism evidence="7 8">
    <name type="scientific">Bacillus inaquosorum KCTC 13429</name>
    <dbReference type="NCBI Taxonomy" id="1236548"/>
    <lineage>
        <taxon>Bacteria</taxon>
        <taxon>Bacillati</taxon>
        <taxon>Bacillota</taxon>
        <taxon>Bacilli</taxon>
        <taxon>Bacillales</taxon>
        <taxon>Bacillaceae</taxon>
        <taxon>Bacillus</taxon>
    </lineage>
</organism>
<evidence type="ECO:0000256" key="3">
    <source>
        <dbReference type="ARBA" id="ARBA00022737"/>
    </source>
</evidence>
<dbReference type="PANTHER" id="PTHR46630">
    <property type="entry name" value="TETRATRICOPEPTIDE REPEAT PROTEIN 29"/>
    <property type="match status" value="1"/>
</dbReference>
<dbReference type="SUPFAM" id="SSF48452">
    <property type="entry name" value="TPR-like"/>
    <property type="match status" value="1"/>
</dbReference>
<dbReference type="SMART" id="SM00028">
    <property type="entry name" value="TPR"/>
    <property type="match status" value="4"/>
</dbReference>
<evidence type="ECO:0000256" key="5">
    <source>
        <dbReference type="ARBA" id="ARBA00038253"/>
    </source>
</evidence>
<protein>
    <submittedName>
        <fullName evidence="7">Response regulator aspartate phosphatase</fullName>
    </submittedName>
</protein>
<comment type="caution">
    <text evidence="7">The sequence shown here is derived from an EMBL/GenBank/DDBJ whole genome shotgun (WGS) entry which is preliminary data.</text>
</comment>
<evidence type="ECO:0000313" key="8">
    <source>
        <dbReference type="Proteomes" id="UP000011182"/>
    </source>
</evidence>
<reference evidence="7 8" key="1">
    <citation type="journal article" date="2014" name="Syst. Appl. Microbiol.">
        <title>Genomic insights into the taxonomic status of the three subspecies of Bacillus subtilis.</title>
        <authorList>
            <person name="Yi H."/>
            <person name="Chun J."/>
            <person name="Cha C.J."/>
        </authorList>
    </citation>
    <scope>NUCLEOTIDE SEQUENCE [LARGE SCALE GENOMIC DNA]</scope>
    <source>
        <strain evidence="7 8">KCTC 13429</strain>
    </source>
</reference>
<comment type="subcellular location">
    <subcellularLocation>
        <location evidence="1">Cytoplasm</location>
    </subcellularLocation>
</comment>
<dbReference type="AlphaFoldDB" id="A0A9W5LH47"/>